<keyword evidence="1" id="KW-0472">Membrane</keyword>
<dbReference type="InterPro" id="IPR036259">
    <property type="entry name" value="MFS_trans_sf"/>
</dbReference>
<dbReference type="Pfam" id="PF07690">
    <property type="entry name" value="MFS_1"/>
    <property type="match status" value="1"/>
</dbReference>
<dbReference type="InterPro" id="IPR052524">
    <property type="entry name" value="MFS_Cyanate_Porter"/>
</dbReference>
<feature type="transmembrane region" description="Helical" evidence="1">
    <location>
        <begin position="331"/>
        <end position="354"/>
    </location>
</feature>
<organism evidence="2 3">
    <name type="scientific">Yaniella flava</name>
    <dbReference type="NCBI Taxonomy" id="287930"/>
    <lineage>
        <taxon>Bacteria</taxon>
        <taxon>Bacillati</taxon>
        <taxon>Actinomycetota</taxon>
        <taxon>Actinomycetes</taxon>
        <taxon>Micrococcales</taxon>
        <taxon>Micrococcaceae</taxon>
        <taxon>Yaniella</taxon>
    </lineage>
</organism>
<dbReference type="SUPFAM" id="SSF103473">
    <property type="entry name" value="MFS general substrate transporter"/>
    <property type="match status" value="1"/>
</dbReference>
<keyword evidence="1" id="KW-0812">Transmembrane</keyword>
<keyword evidence="1" id="KW-1133">Transmembrane helix</keyword>
<comment type="caution">
    <text evidence="2">The sequence shown here is derived from an EMBL/GenBank/DDBJ whole genome shotgun (WGS) entry which is preliminary data.</text>
</comment>
<feature type="transmembrane region" description="Helical" evidence="1">
    <location>
        <begin position="128"/>
        <end position="148"/>
    </location>
</feature>
<feature type="transmembrane region" description="Helical" evidence="1">
    <location>
        <begin position="276"/>
        <end position="293"/>
    </location>
</feature>
<keyword evidence="3" id="KW-1185">Reference proteome</keyword>
<proteinExistence type="predicted"/>
<evidence type="ECO:0000313" key="2">
    <source>
        <dbReference type="EMBL" id="GAA2045814.1"/>
    </source>
</evidence>
<dbReference type="Gene3D" id="1.20.1250.20">
    <property type="entry name" value="MFS general substrate transporter like domains"/>
    <property type="match status" value="1"/>
</dbReference>
<reference evidence="3" key="1">
    <citation type="journal article" date="2019" name="Int. J. Syst. Evol. Microbiol.">
        <title>The Global Catalogue of Microorganisms (GCM) 10K type strain sequencing project: providing services to taxonomists for standard genome sequencing and annotation.</title>
        <authorList>
            <consortium name="The Broad Institute Genomics Platform"/>
            <consortium name="The Broad Institute Genome Sequencing Center for Infectious Disease"/>
            <person name="Wu L."/>
            <person name="Ma J."/>
        </authorList>
    </citation>
    <scope>NUCLEOTIDE SEQUENCE [LARGE SCALE GENOMIC DNA]</scope>
    <source>
        <strain evidence="3">JCM 13595</strain>
    </source>
</reference>
<evidence type="ECO:0000256" key="1">
    <source>
        <dbReference type="SAM" id="Phobius"/>
    </source>
</evidence>
<protein>
    <submittedName>
        <fullName evidence="2">MFS transporter</fullName>
    </submittedName>
</protein>
<dbReference type="InterPro" id="IPR011701">
    <property type="entry name" value="MFS"/>
</dbReference>
<accession>A0ABP5GH61</accession>
<dbReference type="Proteomes" id="UP001501461">
    <property type="component" value="Unassembled WGS sequence"/>
</dbReference>
<feature type="transmembrane region" description="Helical" evidence="1">
    <location>
        <begin position="41"/>
        <end position="58"/>
    </location>
</feature>
<dbReference type="PANTHER" id="PTHR23523">
    <property type="match status" value="1"/>
</dbReference>
<gene>
    <name evidence="2" type="ORF">GCM10009720_28330</name>
</gene>
<dbReference type="EMBL" id="BAAAMN010000067">
    <property type="protein sequence ID" value="GAA2045814.1"/>
    <property type="molecule type" value="Genomic_DNA"/>
</dbReference>
<sequence length="390" mass="40162">MLLAILAILFVALNLRIPTTALGPLLPSIQADTNSGETFVSLLTTIPLALTLVIAPFAPRLATRFGIHRVIALALVGIIAGTLIRSIPGTPTLFAGTVLLGCAIALGTVLGPAAIAGERLERRGTLTGVYTMALSLGPAMALGLTVPMMTTTGSDWRQTLALWSLCGVIALVLWIAYTRSANRHSKATAPTSLVPTPSIDSGLKSTLKDLRVWALAAYLGITSLTFYTTSAWLPTLFIIDDLPAGAAGGYASLLNILALPFALLTPTAMRRGWAHILAPASPVVAIAGVSLLLTMGSDGALPVVILLGLSQGLCLGVSYDQVVQYAKSPEHAASVSAVTSTIGLAISSMGPLAFGFGLEVSGAVIPVIGLGVVLALQAIVGWRSGRFIQA</sequence>
<feature type="transmembrane region" description="Helical" evidence="1">
    <location>
        <begin position="212"/>
        <end position="233"/>
    </location>
</feature>
<feature type="transmembrane region" description="Helical" evidence="1">
    <location>
        <begin position="160"/>
        <end position="177"/>
    </location>
</feature>
<evidence type="ECO:0000313" key="3">
    <source>
        <dbReference type="Proteomes" id="UP001501461"/>
    </source>
</evidence>
<feature type="transmembrane region" description="Helical" evidence="1">
    <location>
        <begin position="360"/>
        <end position="382"/>
    </location>
</feature>
<feature type="transmembrane region" description="Helical" evidence="1">
    <location>
        <begin position="299"/>
        <end position="319"/>
    </location>
</feature>
<dbReference type="RefSeq" id="WP_343959917.1">
    <property type="nucleotide sequence ID" value="NZ_BAAAMN010000067.1"/>
</dbReference>
<feature type="transmembrane region" description="Helical" evidence="1">
    <location>
        <begin position="93"/>
        <end position="116"/>
    </location>
</feature>
<feature type="transmembrane region" description="Helical" evidence="1">
    <location>
        <begin position="70"/>
        <end position="87"/>
    </location>
</feature>
<name>A0ABP5GH61_9MICC</name>
<dbReference type="PANTHER" id="PTHR23523:SF2">
    <property type="entry name" value="2-NITROIMIDAZOLE TRANSPORTER"/>
    <property type="match status" value="1"/>
</dbReference>
<feature type="transmembrane region" description="Helical" evidence="1">
    <location>
        <begin position="245"/>
        <end position="264"/>
    </location>
</feature>